<dbReference type="Proteomes" id="UP000059113">
    <property type="component" value="Chromosome"/>
</dbReference>
<dbReference type="AlphaFoldDB" id="A0A168M201"/>
<dbReference type="KEGG" id="ery:CP97_14757"/>
<keyword evidence="3" id="KW-1185">Reference proteome</keyword>
<dbReference type="EMBL" id="CP011310">
    <property type="protein sequence ID" value="ANC50443.1"/>
    <property type="molecule type" value="Genomic_DNA"/>
</dbReference>
<proteinExistence type="predicted"/>
<feature type="compositionally biased region" description="Polar residues" evidence="1">
    <location>
        <begin position="20"/>
        <end position="33"/>
    </location>
</feature>
<name>A0A168M201_9SPHN</name>
<feature type="region of interest" description="Disordered" evidence="1">
    <location>
        <begin position="1"/>
        <end position="55"/>
    </location>
</feature>
<sequence>MMITARPSPIYAPPRGKRSGFNNIRGNASTSPNRLRKGGGVAFSIKSIPGQDPVD</sequence>
<reference evidence="2 3" key="1">
    <citation type="journal article" date="2015" name="Int. J. Syst. Evol. Microbiol.">
        <title>Erythrobacter atlanticus sp. nov., a bacterium from ocean sediment able to degrade polycyclic aromatic hydrocarbons.</title>
        <authorList>
            <person name="Zhuang L."/>
            <person name="Liu Y."/>
            <person name="Wang L."/>
            <person name="Wang W."/>
            <person name="Shao Z."/>
        </authorList>
    </citation>
    <scope>NUCLEOTIDE SEQUENCE [LARGE SCALE GENOMIC DNA]</scope>
    <source>
        <strain evidence="3">s21-N3</strain>
    </source>
</reference>
<gene>
    <name evidence="2" type="ORF">CP97_14757</name>
</gene>
<accession>A0A168M201</accession>
<evidence type="ECO:0000313" key="2">
    <source>
        <dbReference type="EMBL" id="ANC50443.1"/>
    </source>
</evidence>
<dbReference type="STRING" id="1648404.CP97_14757"/>
<organism evidence="2 3">
    <name type="scientific">Aurantiacibacter atlanticus</name>
    <dbReference type="NCBI Taxonomy" id="1648404"/>
    <lineage>
        <taxon>Bacteria</taxon>
        <taxon>Pseudomonadati</taxon>
        <taxon>Pseudomonadota</taxon>
        <taxon>Alphaproteobacteria</taxon>
        <taxon>Sphingomonadales</taxon>
        <taxon>Erythrobacteraceae</taxon>
        <taxon>Aurantiacibacter</taxon>
    </lineage>
</organism>
<reference evidence="3" key="2">
    <citation type="submission" date="2015-04" db="EMBL/GenBank/DDBJ databases">
        <title>The complete genome sequence of Erythrobacter sp. s21-N3.</title>
        <authorList>
            <person name="Zhuang L."/>
            <person name="Liu Y."/>
            <person name="Shao Z."/>
        </authorList>
    </citation>
    <scope>NUCLEOTIDE SEQUENCE [LARGE SCALE GENOMIC DNA]</scope>
    <source>
        <strain evidence="3">s21-N3</strain>
    </source>
</reference>
<protein>
    <submittedName>
        <fullName evidence="2">Uncharacterized protein</fullName>
    </submittedName>
</protein>
<evidence type="ECO:0000256" key="1">
    <source>
        <dbReference type="SAM" id="MobiDB-lite"/>
    </source>
</evidence>
<evidence type="ECO:0000313" key="3">
    <source>
        <dbReference type="Proteomes" id="UP000059113"/>
    </source>
</evidence>